<keyword evidence="5 12" id="KW-0547">Nucleotide-binding</keyword>
<dbReference type="SMART" id="SM00220">
    <property type="entry name" value="S_TKc"/>
    <property type="match status" value="1"/>
</dbReference>
<evidence type="ECO:0000259" key="14">
    <source>
        <dbReference type="PROSITE" id="PS50011"/>
    </source>
</evidence>
<dbReference type="PROSITE" id="PS00107">
    <property type="entry name" value="PROTEIN_KINASE_ATP"/>
    <property type="match status" value="1"/>
</dbReference>
<dbReference type="GO" id="GO:0016459">
    <property type="term" value="C:myosin complex"/>
    <property type="evidence" value="ECO:0007669"/>
    <property type="project" value="UniProtKB-KW"/>
</dbReference>
<dbReference type="Gene3D" id="1.10.510.10">
    <property type="entry name" value="Transferase(Phosphotransferase) domain 1"/>
    <property type="match status" value="1"/>
</dbReference>
<evidence type="ECO:0000256" key="11">
    <source>
        <dbReference type="ARBA" id="ARBA00023273"/>
    </source>
</evidence>
<evidence type="ECO:0000256" key="12">
    <source>
        <dbReference type="PROSITE-ProRule" id="PRU00782"/>
    </source>
</evidence>
<dbReference type="PANTHER" id="PTHR46256">
    <property type="entry name" value="AGAP011099-PA"/>
    <property type="match status" value="1"/>
</dbReference>
<sequence length="1470" mass="170342">MESELETLPEPGSRYTLGEIIGNGAFGTVYNAIDNQTSNKINVAIKIQTYNEENKPYVDEEYAILKELSSCIYLVTFYGIFKRGGEIWIVLENCKGCTALDLVTGLLNQNRRISEEHMGYILKEVVKGIVYLHESNVIHRDVKGSNILLTKEGEVKLCDFGLGKNLTQNDDKLYDCVGSSCWMAPELVTANKEDSEKGFYDNRVDVWALGITAIELAEGAAPFRNMQPCRVLFEIVKNPPPALEKISNWTENFHDFISECLVQYFEHRPYIVEIIQHPFLEVIPENNYHLSLEIKTLIVEAAKVPLKVKPTETVIIETCFKSSADKKLKKIVEEDLANLDRISEETVLSVIEERFQDRQFYTFVGEILVAVNPNEPLDIFGKKFHELYFQKSRSNNLPHIYSVADTAYQNAMHHKIPQQLILTGESASGKTSNYLHLIDHLFFIGEQHPVNVSRIRNGINLIHALTHANTSTNVYSTRCIFKTNISFGQSGKISAATFKTWCLEKSIISSVDMNQSTFHVFYYIYDGLVHSDATGKYKLHSERNYRYMRIPDHHVKSKENPRDNIEQNVINYKKIFSCLEEFEFSEEQIVTFFSVIAAILNLGEIRFSESTEMSSSKLQENEFVTNFCDLMEIDKTRFCWALTNYCIFKKGNVVKMKNTCDEARNSRDVLANNLYSRFVDYVVGAINDKLEIGKAIFGNKYAINLLDFFGFECFKENHLPQFLVNCLNEQFQYHYIQKVFRAETQDLVSEDIEFETQTFFDNKTTLNHLLSKPDGVLSIIDEASKKNLSGHYIMDNLERLETNRIVVKSYMEFAVAHFTGRVSYNSREMSDKNRDFLPAEVIETLRESENPIIRSLFLNKLDKTGCLVLNFDRTRRNKRTAQNKINAGVNQFSQIRNLRTSGSIFRSVCLELMRELSIGGNSGGTHFIRCIRSDLKAKPHSFNRELVKQQIRSLALTETALIRQKGFPHRVSFSEFLQRYKFLAFDYDENVEITRENCRLLLIRLKMEGWVVGKSQVFLKYYNEEYLSRLYETQVRKIIKIQSIMRGFLAKCKLNKQNKDQERSCIQEIGKRRRSSVLTENEAAEIIQKAYRKSVIRHKTLSDIYASLTDEERNLISPFAKKWKMSSLFYILIKYRTAKLYDFFNLSQQVHFYNQNAFFEIKKNCKPVKLKLIDKDAKESSWFQDINQVALKINFYLAEIPFIDTSVMCDSFTTIRSGLPEDCWDSSYQFQTDRHNFKTEASKDLEYENGILSMPYNRDPNMPLTILASTTDKDDRIENSANNKKVVSPCYIKKNYQSRYSDKRENNEEVKSNDSRYEPQMHAPIKFRQTEFKHRNDPVENDRNSTLGNKDFDLLKSSNRSAASRNFDPIAELRTITRRGSNEDDPPFNFQGMLRKTNFQRNSMKKASGSRRESLRTALETVRKFSLPKDKDEPTQKTEMNEKKSKVLNGRPVYMELEDGLILEGVQVDL</sequence>
<evidence type="ECO:0008006" key="18">
    <source>
        <dbReference type="Google" id="ProtNLM"/>
    </source>
</evidence>
<reference evidence="17" key="1">
    <citation type="journal article" date="2013" name="Genome Biol.">
        <title>Draft genome of the mountain pine beetle, Dendroctonus ponderosae Hopkins, a major forest pest.</title>
        <authorList>
            <person name="Keeling C.I."/>
            <person name="Yuen M.M."/>
            <person name="Liao N.Y."/>
            <person name="Docking T.R."/>
            <person name="Chan S.K."/>
            <person name="Taylor G.A."/>
            <person name="Palmquist D.L."/>
            <person name="Jackman S.D."/>
            <person name="Nguyen A."/>
            <person name="Li M."/>
            <person name="Henderson H."/>
            <person name="Janes J.K."/>
            <person name="Zhao Y."/>
            <person name="Pandoh P."/>
            <person name="Moore R."/>
            <person name="Sperling F.A."/>
            <person name="Huber D.P."/>
            <person name="Birol I."/>
            <person name="Jones S.J."/>
            <person name="Bohlmann J."/>
        </authorList>
    </citation>
    <scope>NUCLEOTIDE SEQUENCE</scope>
</reference>
<dbReference type="Gene3D" id="1.10.10.820">
    <property type="match status" value="1"/>
</dbReference>
<dbReference type="EnsemblMetazoa" id="XM_019916567.1">
    <property type="protein sequence ID" value="XP_019772126.1"/>
    <property type="gene ID" value="LOC109545721"/>
</dbReference>
<dbReference type="Gene3D" id="1.20.58.530">
    <property type="match status" value="1"/>
</dbReference>
<feature type="binding site" evidence="13">
    <location>
        <position position="46"/>
    </location>
    <ligand>
        <name>ATP</name>
        <dbReference type="ChEBI" id="CHEBI:30616"/>
    </ligand>
</feature>
<keyword evidence="11" id="KW-0966">Cell projection</keyword>
<feature type="domain" description="Myosin motor" evidence="15">
    <location>
        <begin position="331"/>
        <end position="1035"/>
    </location>
</feature>
<dbReference type="PROSITE" id="PS00108">
    <property type="entry name" value="PROTEIN_KINASE_ST"/>
    <property type="match status" value="1"/>
</dbReference>
<dbReference type="SUPFAM" id="SSF56112">
    <property type="entry name" value="Protein kinase-like (PK-like)"/>
    <property type="match status" value="1"/>
</dbReference>
<dbReference type="Pfam" id="PF00069">
    <property type="entry name" value="Pkinase"/>
    <property type="match status" value="1"/>
</dbReference>
<dbReference type="PROSITE" id="PS50096">
    <property type="entry name" value="IQ"/>
    <property type="match status" value="1"/>
</dbReference>
<dbReference type="GO" id="GO:0000146">
    <property type="term" value="F:microfilament motor activity"/>
    <property type="evidence" value="ECO:0007669"/>
    <property type="project" value="TreeGrafter"/>
</dbReference>
<dbReference type="PRINTS" id="PR00193">
    <property type="entry name" value="MYOSINHEAVY"/>
</dbReference>
<feature type="domain" description="Protein kinase" evidence="14">
    <location>
        <begin position="15"/>
        <end position="280"/>
    </location>
</feature>
<dbReference type="Gene3D" id="1.20.5.4820">
    <property type="match status" value="1"/>
</dbReference>
<dbReference type="InterPro" id="IPR008271">
    <property type="entry name" value="Ser/Thr_kinase_AS"/>
</dbReference>
<protein>
    <recommendedName>
        <fullName evidence="18">Protein kinase domain-containing protein</fullName>
    </recommendedName>
</protein>
<evidence type="ECO:0000256" key="8">
    <source>
        <dbReference type="ARBA" id="ARBA00023175"/>
    </source>
</evidence>
<evidence type="ECO:0000256" key="2">
    <source>
        <dbReference type="ARBA" id="ARBA00004316"/>
    </source>
</evidence>
<keyword evidence="4" id="KW-0677">Repeat</keyword>
<dbReference type="GO" id="GO:0005524">
    <property type="term" value="F:ATP binding"/>
    <property type="evidence" value="ECO:0007669"/>
    <property type="project" value="UniProtKB-UniRule"/>
</dbReference>
<dbReference type="SUPFAM" id="SSF52540">
    <property type="entry name" value="P-loop containing nucleoside triphosphate hydrolases"/>
    <property type="match status" value="1"/>
</dbReference>
<dbReference type="InterPro" id="IPR001609">
    <property type="entry name" value="Myosin_head_motor_dom-like"/>
</dbReference>
<comment type="caution">
    <text evidence="12">Lacks conserved residue(s) required for the propagation of feature annotation.</text>
</comment>
<evidence type="ECO:0000256" key="7">
    <source>
        <dbReference type="ARBA" id="ARBA00023123"/>
    </source>
</evidence>
<dbReference type="Proteomes" id="UP000019118">
    <property type="component" value="Unassembled WGS sequence"/>
</dbReference>
<dbReference type="PROSITE" id="PS50011">
    <property type="entry name" value="PROTEIN_KINASE_DOM"/>
    <property type="match status" value="1"/>
</dbReference>
<dbReference type="CTD" id="34012"/>
<evidence type="ECO:0000256" key="3">
    <source>
        <dbReference type="ARBA" id="ARBA00022490"/>
    </source>
</evidence>
<evidence type="ECO:0000313" key="16">
    <source>
        <dbReference type="EnsemblMetazoa" id="XP_019772126.1"/>
    </source>
</evidence>
<evidence type="ECO:0000256" key="4">
    <source>
        <dbReference type="ARBA" id="ARBA00022737"/>
    </source>
</evidence>
<keyword evidence="8 12" id="KW-0505">Motor protein</keyword>
<organism evidence="16 17">
    <name type="scientific">Dendroctonus ponderosae</name>
    <name type="common">Mountain pine beetle</name>
    <dbReference type="NCBI Taxonomy" id="77166"/>
    <lineage>
        <taxon>Eukaryota</taxon>
        <taxon>Metazoa</taxon>
        <taxon>Ecdysozoa</taxon>
        <taxon>Arthropoda</taxon>
        <taxon>Hexapoda</taxon>
        <taxon>Insecta</taxon>
        <taxon>Pterygota</taxon>
        <taxon>Neoptera</taxon>
        <taxon>Endopterygota</taxon>
        <taxon>Coleoptera</taxon>
        <taxon>Polyphaga</taxon>
        <taxon>Cucujiformia</taxon>
        <taxon>Curculionidae</taxon>
        <taxon>Scolytinae</taxon>
        <taxon>Dendroctonus</taxon>
    </lineage>
</organism>
<dbReference type="PROSITE" id="PS51456">
    <property type="entry name" value="MYOSIN_MOTOR"/>
    <property type="match status" value="1"/>
</dbReference>
<dbReference type="GeneID" id="109545721"/>
<dbReference type="InterPro" id="IPR052409">
    <property type="entry name" value="Myosin-III_kinase_activity"/>
</dbReference>
<evidence type="ECO:0000256" key="13">
    <source>
        <dbReference type="PROSITE-ProRule" id="PRU10141"/>
    </source>
</evidence>
<dbReference type="InterPro" id="IPR000719">
    <property type="entry name" value="Prot_kinase_dom"/>
</dbReference>
<dbReference type="GO" id="GO:0030832">
    <property type="term" value="P:regulation of actin filament length"/>
    <property type="evidence" value="ECO:0007669"/>
    <property type="project" value="TreeGrafter"/>
</dbReference>
<comment type="similarity">
    <text evidence="12">Belongs to the TRAFAC class myosin-kinesin ATPase superfamily. Myosin family.</text>
</comment>
<dbReference type="Gene3D" id="1.20.120.720">
    <property type="entry name" value="Myosin VI head, motor domain, U50 subdomain"/>
    <property type="match status" value="1"/>
</dbReference>
<accession>A0AAR5QG04</accession>
<evidence type="ECO:0000256" key="5">
    <source>
        <dbReference type="ARBA" id="ARBA00022741"/>
    </source>
</evidence>
<dbReference type="InterPro" id="IPR036961">
    <property type="entry name" value="Kinesin_motor_dom_sf"/>
</dbReference>
<dbReference type="KEGG" id="dpa:109545721"/>
<keyword evidence="17" id="KW-1185">Reference proteome</keyword>
<dbReference type="PANTHER" id="PTHR46256:SF2">
    <property type="entry name" value="NEITHER INACTIVATION NOR AFTERPOTENTIAL PROTEIN C"/>
    <property type="match status" value="1"/>
</dbReference>
<dbReference type="Pfam" id="PF00063">
    <property type="entry name" value="Myosin_head"/>
    <property type="match status" value="1"/>
</dbReference>
<dbReference type="InterPro" id="IPR017441">
    <property type="entry name" value="Protein_kinase_ATP_BS"/>
</dbReference>
<proteinExistence type="inferred from homology"/>
<feature type="binding site" evidence="12">
    <location>
        <begin position="424"/>
        <end position="431"/>
    </location>
    <ligand>
        <name>ATP</name>
        <dbReference type="ChEBI" id="CHEBI:30616"/>
    </ligand>
</feature>
<keyword evidence="10" id="KW-0206">Cytoskeleton</keyword>
<dbReference type="GO" id="GO:0003779">
    <property type="term" value="F:actin binding"/>
    <property type="evidence" value="ECO:0007669"/>
    <property type="project" value="UniProtKB-KW"/>
</dbReference>
<evidence type="ECO:0000256" key="10">
    <source>
        <dbReference type="ARBA" id="ARBA00023212"/>
    </source>
</evidence>
<dbReference type="GO" id="GO:0004674">
    <property type="term" value="F:protein serine/threonine kinase activity"/>
    <property type="evidence" value="ECO:0007669"/>
    <property type="project" value="TreeGrafter"/>
</dbReference>
<keyword evidence="9 12" id="KW-0009">Actin-binding</keyword>
<evidence type="ECO:0000256" key="9">
    <source>
        <dbReference type="ARBA" id="ARBA00023203"/>
    </source>
</evidence>
<keyword evidence="6 12" id="KW-0067">ATP-binding</keyword>
<name>A0AAR5QG04_DENPD</name>
<dbReference type="Gene3D" id="3.40.850.10">
    <property type="entry name" value="Kinesin motor domain"/>
    <property type="match status" value="1"/>
</dbReference>
<reference evidence="16" key="2">
    <citation type="submission" date="2024-08" db="UniProtKB">
        <authorList>
            <consortium name="EnsemblMetazoa"/>
        </authorList>
    </citation>
    <scope>IDENTIFICATION</scope>
</reference>
<dbReference type="SMART" id="SM00242">
    <property type="entry name" value="MYSc"/>
    <property type="match status" value="1"/>
</dbReference>
<evidence type="ECO:0000256" key="6">
    <source>
        <dbReference type="ARBA" id="ARBA00022840"/>
    </source>
</evidence>
<evidence type="ECO:0000256" key="1">
    <source>
        <dbReference type="ARBA" id="ARBA00004245"/>
    </source>
</evidence>
<dbReference type="InterPro" id="IPR011009">
    <property type="entry name" value="Kinase-like_dom_sf"/>
</dbReference>
<evidence type="ECO:0000259" key="15">
    <source>
        <dbReference type="PROSITE" id="PS51456"/>
    </source>
</evidence>
<evidence type="ECO:0000313" key="17">
    <source>
        <dbReference type="Proteomes" id="UP000019118"/>
    </source>
</evidence>
<keyword evidence="3" id="KW-0963">Cytoplasm</keyword>
<dbReference type="GO" id="GO:0042995">
    <property type="term" value="C:cell projection"/>
    <property type="evidence" value="ECO:0007669"/>
    <property type="project" value="UniProtKB-SubCell"/>
</dbReference>
<dbReference type="InterPro" id="IPR027417">
    <property type="entry name" value="P-loop_NTPase"/>
</dbReference>
<comment type="subcellular location">
    <subcellularLocation>
        <location evidence="2">Cell projection</location>
    </subcellularLocation>
    <subcellularLocation>
        <location evidence="1">Cytoplasm</location>
        <location evidence="1">Cytoskeleton</location>
    </subcellularLocation>
</comment>
<keyword evidence="7 12" id="KW-0518">Myosin</keyword>